<name>A0A1Y2EGG5_9PEZI</name>
<feature type="region of interest" description="Disordered" evidence="1">
    <location>
        <begin position="213"/>
        <end position="248"/>
    </location>
</feature>
<feature type="compositionally biased region" description="Basic and acidic residues" evidence="1">
    <location>
        <begin position="233"/>
        <end position="242"/>
    </location>
</feature>
<evidence type="ECO:0000313" key="2">
    <source>
        <dbReference type="EMBL" id="ORY69885.1"/>
    </source>
</evidence>
<dbReference type="InParanoid" id="A0A1Y2EGG5"/>
<dbReference type="EMBL" id="MCFJ01000002">
    <property type="protein sequence ID" value="ORY69885.1"/>
    <property type="molecule type" value="Genomic_DNA"/>
</dbReference>
<evidence type="ECO:0000313" key="3">
    <source>
        <dbReference type="Proteomes" id="UP000193689"/>
    </source>
</evidence>
<proteinExistence type="predicted"/>
<feature type="region of interest" description="Disordered" evidence="1">
    <location>
        <begin position="88"/>
        <end position="108"/>
    </location>
</feature>
<feature type="compositionally biased region" description="Low complexity" evidence="1">
    <location>
        <begin position="93"/>
        <end position="108"/>
    </location>
</feature>
<gene>
    <name evidence="2" type="ORF">BCR38DRAFT_405551</name>
</gene>
<sequence>MCRYPEKILRRNMTGDSVPLVDDRLPHVTFESFSRSQRGGYTRPFLRPAEVTDRSHHEIHLKLTISPRATPVVGSQWLVEWYHKSLKGKPKANHSSNIIGNSHSKGASASTSESISAILTKYSRMVHDARLSPAPHPQKASNFPKTTRRMLKDRARTGLLSLQLTKRESDFDLEVTNSQLFVSSAHQYGKRALKALVSRKTLHRCADDLQRRKSRPIYRGEIPARNQPGTQLSEEKHGNKSDDGDDNFMHLVIGNPY</sequence>
<dbReference type="AlphaFoldDB" id="A0A1Y2EGG5"/>
<comment type="caution">
    <text evidence="2">The sequence shown here is derived from an EMBL/GenBank/DDBJ whole genome shotgun (WGS) entry which is preliminary data.</text>
</comment>
<reference evidence="2 3" key="1">
    <citation type="submission" date="2016-07" db="EMBL/GenBank/DDBJ databases">
        <title>Pervasive Adenine N6-methylation of Active Genes in Fungi.</title>
        <authorList>
            <consortium name="DOE Joint Genome Institute"/>
            <person name="Mondo S.J."/>
            <person name="Dannebaum R.O."/>
            <person name="Kuo R.C."/>
            <person name="Labutti K."/>
            <person name="Haridas S."/>
            <person name="Kuo A."/>
            <person name="Salamov A."/>
            <person name="Ahrendt S.R."/>
            <person name="Lipzen A."/>
            <person name="Sullivan W."/>
            <person name="Andreopoulos W.B."/>
            <person name="Clum A."/>
            <person name="Lindquist E."/>
            <person name="Daum C."/>
            <person name="Ramamoorthy G.K."/>
            <person name="Gryganskyi A."/>
            <person name="Culley D."/>
            <person name="Magnuson J.K."/>
            <person name="James T.Y."/>
            <person name="O'Malley M.A."/>
            <person name="Stajich J.E."/>
            <person name="Spatafora J.W."/>
            <person name="Visel A."/>
            <person name="Grigoriev I.V."/>
        </authorList>
    </citation>
    <scope>NUCLEOTIDE SEQUENCE [LARGE SCALE GENOMIC DNA]</scope>
    <source>
        <strain evidence="2 3">CBS 129021</strain>
    </source>
</reference>
<dbReference type="RefSeq" id="XP_040719835.1">
    <property type="nucleotide sequence ID" value="XM_040857969.1"/>
</dbReference>
<dbReference type="Proteomes" id="UP000193689">
    <property type="component" value="Unassembled WGS sequence"/>
</dbReference>
<accession>A0A1Y2EGG5</accession>
<keyword evidence="3" id="KW-1185">Reference proteome</keyword>
<evidence type="ECO:0000256" key="1">
    <source>
        <dbReference type="SAM" id="MobiDB-lite"/>
    </source>
</evidence>
<dbReference type="GeneID" id="63774181"/>
<organism evidence="2 3">
    <name type="scientific">Pseudomassariella vexata</name>
    <dbReference type="NCBI Taxonomy" id="1141098"/>
    <lineage>
        <taxon>Eukaryota</taxon>
        <taxon>Fungi</taxon>
        <taxon>Dikarya</taxon>
        <taxon>Ascomycota</taxon>
        <taxon>Pezizomycotina</taxon>
        <taxon>Sordariomycetes</taxon>
        <taxon>Xylariomycetidae</taxon>
        <taxon>Amphisphaeriales</taxon>
        <taxon>Pseudomassariaceae</taxon>
        <taxon>Pseudomassariella</taxon>
    </lineage>
</organism>
<protein>
    <submittedName>
        <fullName evidence="2">Uncharacterized protein</fullName>
    </submittedName>
</protein>